<proteinExistence type="predicted"/>
<dbReference type="PANTHER" id="PTHR42770:SF16">
    <property type="entry name" value="AMINO ACID PERMEASE"/>
    <property type="match status" value="1"/>
</dbReference>
<accession>A0A2S1ETN5</accession>
<dbReference type="PIRSF" id="PIRSF006060">
    <property type="entry name" value="AA_transporter"/>
    <property type="match status" value="1"/>
</dbReference>
<feature type="transmembrane region" description="Helical" evidence="5">
    <location>
        <begin position="26"/>
        <end position="46"/>
    </location>
</feature>
<feature type="transmembrane region" description="Helical" evidence="5">
    <location>
        <begin position="394"/>
        <end position="413"/>
    </location>
</feature>
<feature type="transmembrane region" description="Helical" evidence="5">
    <location>
        <begin position="97"/>
        <end position="119"/>
    </location>
</feature>
<feature type="transmembrane region" description="Helical" evidence="5">
    <location>
        <begin position="289"/>
        <end position="316"/>
    </location>
</feature>
<feature type="transmembrane region" description="Helical" evidence="5">
    <location>
        <begin position="419"/>
        <end position="437"/>
    </location>
</feature>
<dbReference type="EMBL" id="CP027805">
    <property type="protein sequence ID" value="AWD63332.1"/>
    <property type="molecule type" value="Genomic_DNA"/>
</dbReference>
<reference evidence="8" key="2">
    <citation type="journal article" date="2019" name="Cell Metab.">
        <title>Nutrient sensing in CD11c cells alters the gut microbiome to regulate food intake and body mass.</title>
        <authorList>
            <person name="Chagwedera N.D."/>
            <person name="Ang Q.Y."/>
            <person name="Bisanz J.E."/>
            <person name="Leong Y.A."/>
            <person name="Ganeshan K."/>
            <person name="Cai J."/>
            <person name="Patterson A.D."/>
            <person name="Turnbaugh P.J."/>
            <person name="Chawla A."/>
        </authorList>
    </citation>
    <scope>NUCLEOTIDE SEQUENCE</scope>
    <source>
        <strain evidence="8">I8-5</strain>
    </source>
</reference>
<dbReference type="Pfam" id="PF00324">
    <property type="entry name" value="AA_permease"/>
    <property type="match status" value="1"/>
</dbReference>
<dbReference type="Gene3D" id="1.20.1740.10">
    <property type="entry name" value="Amino acid/polyamine transporter I"/>
    <property type="match status" value="1"/>
</dbReference>
<evidence type="ECO:0000256" key="3">
    <source>
        <dbReference type="ARBA" id="ARBA00022989"/>
    </source>
</evidence>
<feature type="transmembrane region" description="Helical" evidence="5">
    <location>
        <begin position="161"/>
        <end position="182"/>
    </location>
</feature>
<dbReference type="InterPro" id="IPR050367">
    <property type="entry name" value="APC_superfamily"/>
</dbReference>
<feature type="transmembrane region" description="Helical" evidence="5">
    <location>
        <begin position="131"/>
        <end position="149"/>
    </location>
</feature>
<dbReference type="Proteomes" id="UP000244369">
    <property type="component" value="Chromosome"/>
</dbReference>
<reference evidence="8" key="3">
    <citation type="submission" date="2019-04" db="EMBL/GenBank/DDBJ databases">
        <authorList>
            <person name="Bisanz J.E."/>
            <person name="Chagwedera N.D."/>
            <person name="Chawla A."/>
            <person name="Turnbaugh P.J."/>
        </authorList>
    </citation>
    <scope>NUCLEOTIDE SEQUENCE</scope>
    <source>
        <strain evidence="8">I8-5</strain>
    </source>
</reference>
<dbReference type="InterPro" id="IPR004841">
    <property type="entry name" value="AA-permease/SLC12A_dom"/>
</dbReference>
<reference evidence="7 9" key="1">
    <citation type="submission" date="2018-03" db="EMBL/GenBank/DDBJ databases">
        <title>Complete Genome Sequence of the Chinese traditional Highland Barley wine Isolate Lactobacillus reuteri WHH1689.</title>
        <authorList>
            <person name="Chen S."/>
            <person name="Chen L."/>
            <person name="Chen L."/>
            <person name="Li Y."/>
        </authorList>
    </citation>
    <scope>NUCLEOTIDE SEQUENCE [LARGE SCALE GENOMIC DNA]</scope>
    <source>
        <strain evidence="7 9">WHH1689</strain>
    </source>
</reference>
<feature type="transmembrane region" description="Helical" evidence="5">
    <location>
        <begin position="337"/>
        <end position="357"/>
    </location>
</feature>
<keyword evidence="2 5" id="KW-0812">Transmembrane</keyword>
<name>A0A2S1ETN5_LIMRT</name>
<protein>
    <submittedName>
        <fullName evidence="8">APC family permease</fullName>
    </submittedName>
    <submittedName>
        <fullName evidence="7">Amino acid transport protein</fullName>
    </submittedName>
</protein>
<dbReference type="RefSeq" id="WP_122481059.1">
    <property type="nucleotide sequence ID" value="NZ_JAHLNX010000010.1"/>
</dbReference>
<evidence type="ECO:0000256" key="1">
    <source>
        <dbReference type="ARBA" id="ARBA00004141"/>
    </source>
</evidence>
<evidence type="ECO:0000256" key="2">
    <source>
        <dbReference type="ARBA" id="ARBA00022692"/>
    </source>
</evidence>
<feature type="transmembrane region" description="Helical" evidence="5">
    <location>
        <begin position="202"/>
        <end position="219"/>
    </location>
</feature>
<evidence type="ECO:0000313" key="8">
    <source>
        <dbReference type="EMBL" id="TGB11903.1"/>
    </source>
</evidence>
<comment type="subcellular location">
    <subcellularLocation>
        <location evidence="1">Membrane</location>
        <topology evidence="1">Multi-pass membrane protein</topology>
    </subcellularLocation>
</comment>
<keyword evidence="3 5" id="KW-1133">Transmembrane helix</keyword>
<keyword evidence="4 5" id="KW-0472">Membrane</keyword>
<evidence type="ECO:0000259" key="6">
    <source>
        <dbReference type="Pfam" id="PF00324"/>
    </source>
</evidence>
<dbReference type="GO" id="GO:0016020">
    <property type="term" value="C:membrane"/>
    <property type="evidence" value="ECO:0007669"/>
    <property type="project" value="UniProtKB-SubCell"/>
</dbReference>
<dbReference type="EMBL" id="SRKR01000004">
    <property type="protein sequence ID" value="TGB11903.1"/>
    <property type="molecule type" value="Genomic_DNA"/>
</dbReference>
<gene>
    <name evidence="8" type="ORF">E5F87_02895</name>
    <name evidence="7" type="ORF">LWHH1689_2051</name>
</gene>
<feature type="transmembrane region" description="Helical" evidence="5">
    <location>
        <begin position="240"/>
        <end position="261"/>
    </location>
</feature>
<dbReference type="Proteomes" id="UP000297521">
    <property type="component" value="Unassembled WGS sequence"/>
</dbReference>
<sequence>MQQPDNTLEKMGYHQQLDRRLTLKDLVVYGLVFMTPIAPFGIYASVVMPAKGMVALAYLIGVIAMFFTALSYGQMSQAFPVAGSVYAYAQRGINKHVGFLAGWMILLDYVFVPALLYVIAANSLRTLVPGIPPYAWVVAFIIINTVINIRGIEFTNRANFIFLGLELVVLLVFLVCGTYGVMHGVGDGFTIKPFYIAKNFNLNFVFTAVSVCVLNFLGFDAISTLAEETKGGNKVVGRGIMLALFVVGLLFIVQTYIAALLHPDYTSFKNADTAFYEIAFSVGGRPLEIMTILATIFSWGIANSMVAQAAISRILFGMARDHNLPTILAKVHPKYKTPYAANILVCIVSLVVGAIFVNQTNVLSALVNFGALVSFCVIHVSVVNYYIRLQHSKNYLKHLVSPLIGFIIIAYVLLNMDPLAKIIGCTWFVIGIFYYLIMLHTKDSIELKDLE</sequence>
<evidence type="ECO:0000256" key="4">
    <source>
        <dbReference type="ARBA" id="ARBA00023136"/>
    </source>
</evidence>
<organism evidence="7 9">
    <name type="scientific">Limosilactobacillus reuteri</name>
    <name type="common">Lactobacillus reuteri</name>
    <dbReference type="NCBI Taxonomy" id="1598"/>
    <lineage>
        <taxon>Bacteria</taxon>
        <taxon>Bacillati</taxon>
        <taxon>Bacillota</taxon>
        <taxon>Bacilli</taxon>
        <taxon>Lactobacillales</taxon>
        <taxon>Lactobacillaceae</taxon>
        <taxon>Limosilactobacillus</taxon>
    </lineage>
</organism>
<dbReference type="PANTHER" id="PTHR42770">
    <property type="entry name" value="AMINO ACID TRANSPORTER-RELATED"/>
    <property type="match status" value="1"/>
</dbReference>
<evidence type="ECO:0000313" key="9">
    <source>
        <dbReference type="Proteomes" id="UP000244369"/>
    </source>
</evidence>
<feature type="domain" description="Amino acid permease/ SLC12A" evidence="6">
    <location>
        <begin position="52"/>
        <end position="437"/>
    </location>
</feature>
<evidence type="ECO:0000313" key="7">
    <source>
        <dbReference type="EMBL" id="AWD63332.1"/>
    </source>
</evidence>
<dbReference type="GO" id="GO:0055085">
    <property type="term" value="P:transmembrane transport"/>
    <property type="evidence" value="ECO:0007669"/>
    <property type="project" value="InterPro"/>
</dbReference>
<evidence type="ECO:0000256" key="5">
    <source>
        <dbReference type="SAM" id="Phobius"/>
    </source>
</evidence>
<feature type="transmembrane region" description="Helical" evidence="5">
    <location>
        <begin position="52"/>
        <end position="72"/>
    </location>
</feature>
<dbReference type="AlphaFoldDB" id="A0A2S1ETN5"/>
<feature type="transmembrane region" description="Helical" evidence="5">
    <location>
        <begin position="363"/>
        <end position="387"/>
    </location>
</feature>
<dbReference type="GeneID" id="77190675"/>